<dbReference type="RefSeq" id="WP_182802774.1">
    <property type="nucleotide sequence ID" value="NZ_CP060007.1"/>
</dbReference>
<feature type="transmembrane region" description="Helical" evidence="7">
    <location>
        <begin position="190"/>
        <end position="208"/>
    </location>
</feature>
<sequence length="415" mass="45737">MNQPKLLLRKSVTLCLVLVSLLITEKLFAQDGKALFQANCASCHAVGKKLTGPALAGVEGRGPWSDRKKLYAWIHNPAGFAKTEPYAANLIKEFGGVLMTGFPGLAEAEIDAIVTYINAEANKPAPGATTGAVTAEAPAEDNSLLFGILAMVLAIVTLILLQINSNLKKLTDEKEGVVRGEPIPFWRNKAYMSTLTILFFIVAGYFFAQGAIGLGRQTNYQPEQPIYYSHKVHAGINQVNCLYCHGGAMEGKHANIPSVNVCMNCHMAINEYKGEKIVKEDGSEVNGTAEIQKLYKYAGWDPAANKYTGEGKPIEWIKIHSLPDHVYFNHSQHTKAGGVQCQTCHGEIQNMGEVYQFSNLSMGWCINCHRETNVKFQENGFYSMYEKFHNDIKNGKMDSVTVEKIGGTECQKCHY</sequence>
<keyword evidence="5 6" id="KW-0408">Iron</keyword>
<dbReference type="SUPFAM" id="SSF46626">
    <property type="entry name" value="Cytochrome c"/>
    <property type="match status" value="1"/>
</dbReference>
<dbReference type="CDD" id="cd08168">
    <property type="entry name" value="Cytochrom_C3"/>
    <property type="match status" value="1"/>
</dbReference>
<feature type="domain" description="Cytochrome c" evidence="8">
    <location>
        <begin position="27"/>
        <end position="121"/>
    </location>
</feature>
<accession>A0A7G5XGA6</accession>
<dbReference type="KEGG" id="lacs:H4075_21025"/>
<dbReference type="Gene3D" id="3.90.10.10">
    <property type="entry name" value="Cytochrome C3"/>
    <property type="match status" value="2"/>
</dbReference>
<protein>
    <submittedName>
        <fullName evidence="9">C-type cytochrome</fullName>
    </submittedName>
</protein>
<reference evidence="10" key="1">
    <citation type="submission" date="2020-08" db="EMBL/GenBank/DDBJ databases">
        <title>Lacibacter sp. S13-6-6 genome sequencing.</title>
        <authorList>
            <person name="Jin L."/>
        </authorList>
    </citation>
    <scope>NUCLEOTIDE SEQUENCE [LARGE SCALE GENOMIC DNA]</scope>
    <source>
        <strain evidence="10">S13-6-6</strain>
    </source>
</reference>
<dbReference type="GO" id="GO:0046872">
    <property type="term" value="F:metal ion binding"/>
    <property type="evidence" value="ECO:0007669"/>
    <property type="project" value="UniProtKB-KW"/>
</dbReference>
<dbReference type="Pfam" id="PF02085">
    <property type="entry name" value="Cytochrom_CIII"/>
    <property type="match status" value="1"/>
</dbReference>
<evidence type="ECO:0000256" key="4">
    <source>
        <dbReference type="ARBA" id="ARBA00022982"/>
    </source>
</evidence>
<evidence type="ECO:0000256" key="5">
    <source>
        <dbReference type="ARBA" id="ARBA00023004"/>
    </source>
</evidence>
<keyword evidence="2 6" id="KW-0349">Heme</keyword>
<keyword evidence="7" id="KW-1133">Transmembrane helix</keyword>
<evidence type="ECO:0000259" key="8">
    <source>
        <dbReference type="PROSITE" id="PS51007"/>
    </source>
</evidence>
<keyword evidence="4" id="KW-0249">Electron transport</keyword>
<organism evidence="9 10">
    <name type="scientific">Lacibacter sediminis</name>
    <dbReference type="NCBI Taxonomy" id="2760713"/>
    <lineage>
        <taxon>Bacteria</taxon>
        <taxon>Pseudomonadati</taxon>
        <taxon>Bacteroidota</taxon>
        <taxon>Chitinophagia</taxon>
        <taxon>Chitinophagales</taxon>
        <taxon>Chitinophagaceae</taxon>
        <taxon>Lacibacter</taxon>
    </lineage>
</organism>
<dbReference type="PANTHER" id="PTHR39425">
    <property type="entry name" value="LIPOPROTEIN CYTOCHROME C"/>
    <property type="match status" value="1"/>
</dbReference>
<dbReference type="GO" id="GO:0020037">
    <property type="term" value="F:heme binding"/>
    <property type="evidence" value="ECO:0007669"/>
    <property type="project" value="InterPro"/>
</dbReference>
<evidence type="ECO:0000313" key="9">
    <source>
        <dbReference type="EMBL" id="QNA44509.1"/>
    </source>
</evidence>
<dbReference type="AlphaFoldDB" id="A0A7G5XGA6"/>
<keyword evidence="1" id="KW-0813">Transport</keyword>
<proteinExistence type="predicted"/>
<evidence type="ECO:0000256" key="3">
    <source>
        <dbReference type="ARBA" id="ARBA00022723"/>
    </source>
</evidence>
<dbReference type="InterPro" id="IPR036909">
    <property type="entry name" value="Cyt_c-like_dom_sf"/>
</dbReference>
<evidence type="ECO:0000256" key="6">
    <source>
        <dbReference type="PROSITE-ProRule" id="PRU00433"/>
    </source>
</evidence>
<dbReference type="GO" id="GO:0009055">
    <property type="term" value="F:electron transfer activity"/>
    <property type="evidence" value="ECO:0007669"/>
    <property type="project" value="InterPro"/>
</dbReference>
<dbReference type="InterPro" id="IPR020942">
    <property type="entry name" value="Cyt_c_III_dom"/>
</dbReference>
<evidence type="ECO:0000313" key="10">
    <source>
        <dbReference type="Proteomes" id="UP000515344"/>
    </source>
</evidence>
<dbReference type="InterPro" id="IPR009056">
    <property type="entry name" value="Cyt_c-like_dom"/>
</dbReference>
<evidence type="ECO:0000256" key="2">
    <source>
        <dbReference type="ARBA" id="ARBA00022617"/>
    </source>
</evidence>
<keyword evidence="3 6" id="KW-0479">Metal-binding</keyword>
<dbReference type="EMBL" id="CP060007">
    <property type="protein sequence ID" value="QNA44509.1"/>
    <property type="molecule type" value="Genomic_DNA"/>
</dbReference>
<keyword evidence="7" id="KW-0812">Transmembrane</keyword>
<dbReference type="Proteomes" id="UP000515344">
    <property type="component" value="Chromosome"/>
</dbReference>
<dbReference type="Gene3D" id="1.10.760.10">
    <property type="entry name" value="Cytochrome c-like domain"/>
    <property type="match status" value="1"/>
</dbReference>
<gene>
    <name evidence="9" type="ORF">H4075_21025</name>
</gene>
<dbReference type="PANTHER" id="PTHR39425:SF1">
    <property type="entry name" value="CYTOCHROME C7-LIKE DOMAIN-CONTAINING PROTEIN"/>
    <property type="match status" value="1"/>
</dbReference>
<evidence type="ECO:0000256" key="1">
    <source>
        <dbReference type="ARBA" id="ARBA00022448"/>
    </source>
</evidence>
<name>A0A7G5XGA6_9BACT</name>
<dbReference type="PROSITE" id="PS51007">
    <property type="entry name" value="CYTC"/>
    <property type="match status" value="1"/>
</dbReference>
<keyword evidence="7" id="KW-0472">Membrane</keyword>
<feature type="transmembrane region" description="Helical" evidence="7">
    <location>
        <begin position="144"/>
        <end position="161"/>
    </location>
</feature>
<dbReference type="SUPFAM" id="SSF48695">
    <property type="entry name" value="Multiheme cytochromes"/>
    <property type="match status" value="1"/>
</dbReference>
<keyword evidence="10" id="KW-1185">Reference proteome</keyword>
<evidence type="ECO:0000256" key="7">
    <source>
        <dbReference type="SAM" id="Phobius"/>
    </source>
</evidence>
<dbReference type="Pfam" id="PF00034">
    <property type="entry name" value="Cytochrom_C"/>
    <property type="match status" value="1"/>
</dbReference>
<dbReference type="InterPro" id="IPR036280">
    <property type="entry name" value="Multihaem_cyt_sf"/>
</dbReference>